<organism evidence="1 2">
    <name type="scientific">Pseudocalidococcus azoricus BACA0444</name>
    <dbReference type="NCBI Taxonomy" id="2918990"/>
    <lineage>
        <taxon>Bacteria</taxon>
        <taxon>Bacillati</taxon>
        <taxon>Cyanobacteriota</taxon>
        <taxon>Cyanophyceae</taxon>
        <taxon>Acaryochloridales</taxon>
        <taxon>Thermosynechococcaceae</taxon>
        <taxon>Pseudocalidococcus</taxon>
        <taxon>Pseudocalidococcus azoricus</taxon>
    </lineage>
</organism>
<proteinExistence type="predicted"/>
<evidence type="ECO:0000313" key="1">
    <source>
        <dbReference type="EMBL" id="MDS3859771.1"/>
    </source>
</evidence>
<dbReference type="Pfam" id="PF11341">
    <property type="entry name" value="DUF3143"/>
    <property type="match status" value="1"/>
</dbReference>
<dbReference type="EMBL" id="JAVMIP010000002">
    <property type="protein sequence ID" value="MDS3859771.1"/>
    <property type="molecule type" value="Genomic_DNA"/>
</dbReference>
<name>A0AAE4FPK9_9CYAN</name>
<reference evidence="2" key="1">
    <citation type="submission" date="2023-07" db="EMBL/GenBank/DDBJ databases">
        <authorList>
            <person name="Luz R."/>
            <person name="Cordeiro R."/>
            <person name="Fonseca A."/>
            <person name="Goncalves V."/>
        </authorList>
    </citation>
    <scope>NUCLEOTIDE SEQUENCE [LARGE SCALE GENOMIC DNA]</scope>
    <source>
        <strain evidence="2">BACA0444</strain>
    </source>
</reference>
<gene>
    <name evidence="1" type="ORF">RIF25_03005</name>
</gene>
<sequence length="87" mass="10132">MNLPAPDTPLYNHPLPLIEAWLREHGCVQHREQLHCWQLKTPQWQAWISLDIEELTVLYEAPGHQVKRAFKYSLSREDVESAVFAGP</sequence>
<dbReference type="PANTHER" id="PTHR35765">
    <property type="entry name" value="OS05G0569200 PROTEIN"/>
    <property type="match status" value="1"/>
</dbReference>
<protein>
    <submittedName>
        <fullName evidence="1">DUF3143 domain-containing protein</fullName>
    </submittedName>
</protein>
<evidence type="ECO:0000313" key="2">
    <source>
        <dbReference type="Proteomes" id="UP001268256"/>
    </source>
</evidence>
<dbReference type="AlphaFoldDB" id="A0AAE4FPK9"/>
<dbReference type="PANTHER" id="PTHR35765:SF2">
    <property type="entry name" value="OS05G0569200 PROTEIN"/>
    <property type="match status" value="1"/>
</dbReference>
<keyword evidence="2" id="KW-1185">Reference proteome</keyword>
<dbReference type="Proteomes" id="UP001268256">
    <property type="component" value="Unassembled WGS sequence"/>
</dbReference>
<dbReference type="RefSeq" id="WP_322877076.1">
    <property type="nucleotide sequence ID" value="NZ_JAVMIP010000002.1"/>
</dbReference>
<comment type="caution">
    <text evidence="1">The sequence shown here is derived from an EMBL/GenBank/DDBJ whole genome shotgun (WGS) entry which is preliminary data.</text>
</comment>
<dbReference type="InterPro" id="IPR021489">
    <property type="entry name" value="DUF3143"/>
</dbReference>
<accession>A0AAE4FPK9</accession>